<feature type="region of interest" description="Disordered" evidence="1">
    <location>
        <begin position="1"/>
        <end position="20"/>
    </location>
</feature>
<evidence type="ECO:0000313" key="2">
    <source>
        <dbReference type="EMBL" id="KAF6399841.1"/>
    </source>
</evidence>
<evidence type="ECO:0000313" key="3">
    <source>
        <dbReference type="Proteomes" id="UP000550707"/>
    </source>
</evidence>
<evidence type="ECO:0000256" key="1">
    <source>
        <dbReference type="SAM" id="MobiDB-lite"/>
    </source>
</evidence>
<keyword evidence="3" id="KW-1185">Reference proteome</keyword>
<proteinExistence type="predicted"/>
<gene>
    <name evidence="2" type="ORF">HJG59_010111</name>
</gene>
<comment type="caution">
    <text evidence="2">The sequence shown here is derived from an EMBL/GenBank/DDBJ whole genome shotgun (WGS) entry which is preliminary data.</text>
</comment>
<dbReference type="AlphaFoldDB" id="A0A7J8BN16"/>
<dbReference type="InParanoid" id="A0A7J8BN16"/>
<organism evidence="2 3">
    <name type="scientific">Molossus molossus</name>
    <name type="common">Pallas' mastiff bat</name>
    <name type="synonym">Vespertilio molossus</name>
    <dbReference type="NCBI Taxonomy" id="27622"/>
    <lineage>
        <taxon>Eukaryota</taxon>
        <taxon>Metazoa</taxon>
        <taxon>Chordata</taxon>
        <taxon>Craniata</taxon>
        <taxon>Vertebrata</taxon>
        <taxon>Euteleostomi</taxon>
        <taxon>Mammalia</taxon>
        <taxon>Eutheria</taxon>
        <taxon>Laurasiatheria</taxon>
        <taxon>Chiroptera</taxon>
        <taxon>Yangochiroptera</taxon>
        <taxon>Molossidae</taxon>
        <taxon>Molossus</taxon>
    </lineage>
</organism>
<dbReference type="EMBL" id="JACASF010000023">
    <property type="protein sequence ID" value="KAF6399841.1"/>
    <property type="molecule type" value="Genomic_DNA"/>
</dbReference>
<protein>
    <submittedName>
        <fullName evidence="2">Uncharacterized protein</fullName>
    </submittedName>
</protein>
<feature type="region of interest" description="Disordered" evidence="1">
    <location>
        <begin position="32"/>
        <end position="63"/>
    </location>
</feature>
<sequence>MDRRGDGLNPATSRGPRNKNLLSAARSAKATVFSHEPSLGTASAPPGVAPSMMMDMGLTSQPGTTPKPGGPCWVCIVADIFLGPVLLPSLCRLQEHLLAVFLLSDIRACNCPHTLDSDLQGAEGEARSQLLGACETAAPGVAI</sequence>
<reference evidence="2 3" key="1">
    <citation type="journal article" date="2020" name="Nature">
        <title>Six reference-quality genomes reveal evolution of bat adaptations.</title>
        <authorList>
            <person name="Jebb D."/>
            <person name="Huang Z."/>
            <person name="Pippel M."/>
            <person name="Hughes G.M."/>
            <person name="Lavrichenko K."/>
            <person name="Devanna P."/>
            <person name="Winkler S."/>
            <person name="Jermiin L.S."/>
            <person name="Skirmuntt E.C."/>
            <person name="Katzourakis A."/>
            <person name="Burkitt-Gray L."/>
            <person name="Ray D.A."/>
            <person name="Sullivan K.A.M."/>
            <person name="Roscito J.G."/>
            <person name="Kirilenko B.M."/>
            <person name="Davalos L.M."/>
            <person name="Corthals A.P."/>
            <person name="Power M.L."/>
            <person name="Jones G."/>
            <person name="Ransome R.D."/>
            <person name="Dechmann D.K.N."/>
            <person name="Locatelli A.G."/>
            <person name="Puechmaille S.J."/>
            <person name="Fedrigo O."/>
            <person name="Jarvis E.D."/>
            <person name="Hiller M."/>
            <person name="Vernes S.C."/>
            <person name="Myers E.W."/>
            <person name="Teeling E.C."/>
        </authorList>
    </citation>
    <scope>NUCLEOTIDE SEQUENCE [LARGE SCALE GENOMIC DNA]</scope>
    <source>
        <strain evidence="2">MMolMol1</strain>
        <tissue evidence="2">Muscle</tissue>
    </source>
</reference>
<accession>A0A7J8BN16</accession>
<dbReference type="Proteomes" id="UP000550707">
    <property type="component" value="Unassembled WGS sequence"/>
</dbReference>
<name>A0A7J8BN16_MOLMO</name>